<dbReference type="EMBL" id="BAAALG010000008">
    <property type="protein sequence ID" value="GAA1101658.1"/>
    <property type="molecule type" value="Genomic_DNA"/>
</dbReference>
<organism evidence="1 2">
    <name type="scientific">Nocardioides dubius</name>
    <dbReference type="NCBI Taxonomy" id="317019"/>
    <lineage>
        <taxon>Bacteria</taxon>
        <taxon>Bacillati</taxon>
        <taxon>Actinomycetota</taxon>
        <taxon>Actinomycetes</taxon>
        <taxon>Propionibacteriales</taxon>
        <taxon>Nocardioidaceae</taxon>
        <taxon>Nocardioides</taxon>
    </lineage>
</organism>
<keyword evidence="2" id="KW-1185">Reference proteome</keyword>
<sequence>MRRELEVEVLLEGGDVTDGVMLDEGLSGDRTRYAWVYLASTGRKAWVPMAQVRSGGRIPAPRAEQIEPFPLGTPRH</sequence>
<protein>
    <recommendedName>
        <fullName evidence="3">SH3 domain-containing protein</fullName>
    </recommendedName>
</protein>
<evidence type="ECO:0000313" key="1">
    <source>
        <dbReference type="EMBL" id="GAA1101658.1"/>
    </source>
</evidence>
<proteinExistence type="predicted"/>
<accession>A0ABP4EDM8</accession>
<gene>
    <name evidence="1" type="ORF">GCM10009668_19980</name>
</gene>
<dbReference type="RefSeq" id="WP_415629811.1">
    <property type="nucleotide sequence ID" value="NZ_CBCRZO010000001.1"/>
</dbReference>
<evidence type="ECO:0000313" key="2">
    <source>
        <dbReference type="Proteomes" id="UP001501581"/>
    </source>
</evidence>
<dbReference type="Proteomes" id="UP001501581">
    <property type="component" value="Unassembled WGS sequence"/>
</dbReference>
<evidence type="ECO:0008006" key="3">
    <source>
        <dbReference type="Google" id="ProtNLM"/>
    </source>
</evidence>
<comment type="caution">
    <text evidence="1">The sequence shown here is derived from an EMBL/GenBank/DDBJ whole genome shotgun (WGS) entry which is preliminary data.</text>
</comment>
<reference evidence="2" key="1">
    <citation type="journal article" date="2019" name="Int. J. Syst. Evol. Microbiol.">
        <title>The Global Catalogue of Microorganisms (GCM) 10K type strain sequencing project: providing services to taxonomists for standard genome sequencing and annotation.</title>
        <authorList>
            <consortium name="The Broad Institute Genomics Platform"/>
            <consortium name="The Broad Institute Genome Sequencing Center for Infectious Disease"/>
            <person name="Wu L."/>
            <person name="Ma J."/>
        </authorList>
    </citation>
    <scope>NUCLEOTIDE SEQUENCE [LARGE SCALE GENOMIC DNA]</scope>
    <source>
        <strain evidence="2">JCM 13008</strain>
    </source>
</reference>
<name>A0ABP4EDM8_9ACTN</name>